<dbReference type="EMBL" id="QTJV01000004">
    <property type="protein sequence ID" value="RFM34453.1"/>
    <property type="molecule type" value="Genomic_DNA"/>
</dbReference>
<comment type="caution">
    <text evidence="1">The sequence shown here is derived from an EMBL/GenBank/DDBJ whole genome shotgun (WGS) entry which is preliminary data.</text>
</comment>
<evidence type="ECO:0000313" key="2">
    <source>
        <dbReference type="Proteomes" id="UP000261174"/>
    </source>
</evidence>
<dbReference type="AlphaFoldDB" id="A0A3E1P2M0"/>
<keyword evidence="2" id="KW-1185">Reference proteome</keyword>
<sequence>MYLHYNVEPHFLREKFEIFHPVGSISESDAYVKQLMKSQEKGKTYSDFYLTDMSKNNVLKPYTSEEISKKQRLIKDNSNDKSMRI</sequence>
<name>A0A3E1P2M0_9BACT</name>
<protein>
    <submittedName>
        <fullName evidence="1">Uncharacterized protein</fullName>
    </submittedName>
</protein>
<reference evidence="1 2" key="1">
    <citation type="submission" date="2018-08" db="EMBL/GenBank/DDBJ databases">
        <title>Chitinophaga sp. K20C18050901, a novel bacterium isolated from forest soil.</title>
        <authorList>
            <person name="Wang C."/>
        </authorList>
    </citation>
    <scope>NUCLEOTIDE SEQUENCE [LARGE SCALE GENOMIC DNA]</scope>
    <source>
        <strain evidence="1 2">K20C18050901</strain>
    </source>
</reference>
<evidence type="ECO:0000313" key="1">
    <source>
        <dbReference type="EMBL" id="RFM34453.1"/>
    </source>
</evidence>
<accession>A0A3E1P2M0</accession>
<dbReference type="Proteomes" id="UP000261174">
    <property type="component" value="Unassembled WGS sequence"/>
</dbReference>
<organism evidence="1 2">
    <name type="scientific">Chitinophaga silvisoli</name>
    <dbReference type="NCBI Taxonomy" id="2291814"/>
    <lineage>
        <taxon>Bacteria</taxon>
        <taxon>Pseudomonadati</taxon>
        <taxon>Bacteroidota</taxon>
        <taxon>Chitinophagia</taxon>
        <taxon>Chitinophagales</taxon>
        <taxon>Chitinophagaceae</taxon>
        <taxon>Chitinophaga</taxon>
    </lineage>
</organism>
<gene>
    <name evidence="1" type="ORF">DXN04_14340</name>
</gene>
<proteinExistence type="predicted"/>